<evidence type="ECO:0000256" key="2">
    <source>
        <dbReference type="ARBA" id="ARBA00005722"/>
    </source>
</evidence>
<gene>
    <name evidence="7" type="ORF">VEZ01S_08_00930</name>
</gene>
<evidence type="ECO:0000256" key="3">
    <source>
        <dbReference type="ARBA" id="ARBA00022729"/>
    </source>
</evidence>
<dbReference type="InterPro" id="IPR010583">
    <property type="entry name" value="MipA"/>
</dbReference>
<dbReference type="NCBIfam" id="NF045789">
    <property type="entry name" value="OmpVVibrio"/>
    <property type="match status" value="1"/>
</dbReference>
<dbReference type="GO" id="GO:0009279">
    <property type="term" value="C:cell outer membrane"/>
    <property type="evidence" value="ECO:0007669"/>
    <property type="project" value="UniProtKB-SubCell"/>
</dbReference>
<accession>U3B0Q5</accession>
<name>U3B0Q5_9VIBR</name>
<comment type="similarity">
    <text evidence="2">Belongs to the MipA/OmpV family.</text>
</comment>
<organism evidence="7 8">
    <name type="scientific">Vibrio ezurae NBRC 102218</name>
    <dbReference type="NCBI Taxonomy" id="1219080"/>
    <lineage>
        <taxon>Bacteria</taxon>
        <taxon>Pseudomonadati</taxon>
        <taxon>Pseudomonadota</taxon>
        <taxon>Gammaproteobacteria</taxon>
        <taxon>Vibrionales</taxon>
        <taxon>Vibrionaceae</taxon>
        <taxon>Vibrio</taxon>
    </lineage>
</organism>
<dbReference type="RefSeq" id="WP_021712768.1">
    <property type="nucleotide sequence ID" value="NZ_BATM01000008.1"/>
</dbReference>
<dbReference type="eggNOG" id="COG3713">
    <property type="taxonomic scope" value="Bacteria"/>
</dbReference>
<feature type="chain" id="PRO_5004638470" description="MltA-interacting protein" evidence="6">
    <location>
        <begin position="20"/>
        <end position="258"/>
    </location>
</feature>
<proteinExistence type="inferred from homology"/>
<sequence length="258" mass="27813">MKTISLAISAILLSHAAMADTGNTYIRNGNVYTHEGHGVIGGGVITGSKMYKGQKHQTSAYLNGGYHGVDFNADLSSINYRFLGTNEDLFNMSVFVVTNPGVDTDDATVLKGMKDRDISADLGLNADVHLGQGTLSGKFQQDVTGVYKSFQADLTYYHPIALGSVDFVPYAGVHYYSEKFVNYYAGVSAADATADRAAYKADGAFAYKVGYAMVIPVSEHVDITQSTGYSYITSDFADSPLIDTQNQWATSLGVNYTF</sequence>
<keyword evidence="3 6" id="KW-0732">Signal</keyword>
<keyword evidence="5" id="KW-0998">Cell outer membrane</keyword>
<dbReference type="PANTHER" id="PTHR38776">
    <property type="entry name" value="MLTA-INTERACTING PROTEIN-RELATED"/>
    <property type="match status" value="1"/>
</dbReference>
<evidence type="ECO:0000256" key="1">
    <source>
        <dbReference type="ARBA" id="ARBA00004442"/>
    </source>
</evidence>
<protein>
    <recommendedName>
        <fullName evidence="9">MltA-interacting protein</fullName>
    </recommendedName>
</protein>
<keyword evidence="4" id="KW-0472">Membrane</keyword>
<dbReference type="STRING" id="1219080.VEZ01S_08_00930"/>
<reference evidence="7 8" key="1">
    <citation type="submission" date="2013-09" db="EMBL/GenBank/DDBJ databases">
        <title>Whole genome shotgun sequence of Vibrio ezurae NBRC 102218.</title>
        <authorList>
            <person name="Yoshida I."/>
            <person name="Hosoyama A."/>
            <person name="Numata M."/>
            <person name="Hashimoto M."/>
            <person name="Hosoyama Y."/>
            <person name="Tsuchikane K."/>
            <person name="Noguchi M."/>
            <person name="Hirakata S."/>
            <person name="Ichikawa N."/>
            <person name="Ohji S."/>
            <person name="Yamazoe A."/>
            <person name="Fujita N."/>
        </authorList>
    </citation>
    <scope>NUCLEOTIDE SEQUENCE [LARGE SCALE GENOMIC DNA]</scope>
    <source>
        <strain evidence="7 8">NBRC 102218</strain>
    </source>
</reference>
<comment type="caution">
    <text evidence="7">The sequence shown here is derived from an EMBL/GenBank/DDBJ whole genome shotgun (WGS) entry which is preliminary data.</text>
</comment>
<dbReference type="PANTHER" id="PTHR38776:SF1">
    <property type="entry name" value="MLTA-INTERACTING PROTEIN-RELATED"/>
    <property type="match status" value="1"/>
</dbReference>
<keyword evidence="8" id="KW-1185">Reference proteome</keyword>
<feature type="signal peptide" evidence="6">
    <location>
        <begin position="1"/>
        <end position="19"/>
    </location>
</feature>
<comment type="subcellular location">
    <subcellularLocation>
        <location evidence="1">Cell outer membrane</location>
    </subcellularLocation>
</comment>
<dbReference type="AlphaFoldDB" id="U3B0Q5"/>
<evidence type="ECO:0000256" key="4">
    <source>
        <dbReference type="ARBA" id="ARBA00023136"/>
    </source>
</evidence>
<dbReference type="Pfam" id="PF06629">
    <property type="entry name" value="MipA"/>
    <property type="match status" value="1"/>
</dbReference>
<dbReference type="Proteomes" id="UP000016562">
    <property type="component" value="Unassembled WGS sequence"/>
</dbReference>
<evidence type="ECO:0000313" key="8">
    <source>
        <dbReference type="Proteomes" id="UP000016562"/>
    </source>
</evidence>
<evidence type="ECO:0000256" key="6">
    <source>
        <dbReference type="SAM" id="SignalP"/>
    </source>
</evidence>
<dbReference type="EMBL" id="BATM01000008">
    <property type="protein sequence ID" value="GAD79057.1"/>
    <property type="molecule type" value="Genomic_DNA"/>
</dbReference>
<evidence type="ECO:0000256" key="5">
    <source>
        <dbReference type="ARBA" id="ARBA00023237"/>
    </source>
</evidence>
<dbReference type="InterPro" id="IPR054915">
    <property type="entry name" value="OmpV"/>
</dbReference>
<dbReference type="OrthoDB" id="8562138at2"/>
<dbReference type="GO" id="GO:0009252">
    <property type="term" value="P:peptidoglycan biosynthetic process"/>
    <property type="evidence" value="ECO:0007669"/>
    <property type="project" value="TreeGrafter"/>
</dbReference>
<evidence type="ECO:0000313" key="7">
    <source>
        <dbReference type="EMBL" id="GAD79057.1"/>
    </source>
</evidence>
<evidence type="ECO:0008006" key="9">
    <source>
        <dbReference type="Google" id="ProtNLM"/>
    </source>
</evidence>